<reference evidence="5" key="1">
    <citation type="submission" date="2013-10" db="EMBL/GenBank/DDBJ databases">
        <title>Genomic analysis of the causative agents of coccidiosis in chickens.</title>
        <authorList>
            <person name="Reid A.J."/>
            <person name="Blake D."/>
            <person name="Billington K."/>
            <person name="Browne H."/>
            <person name="Dunn M."/>
            <person name="Hung S."/>
            <person name="Kawahara F."/>
            <person name="Miranda-Saavedra D."/>
            <person name="Mourier T."/>
            <person name="Nagra H."/>
            <person name="Otto T.D."/>
            <person name="Rawlings N."/>
            <person name="Sanchez A."/>
            <person name="Sanders M."/>
            <person name="Subramaniam C."/>
            <person name="Tay Y."/>
            <person name="Dear P."/>
            <person name="Doerig C."/>
            <person name="Gruber A."/>
            <person name="Parkinson J."/>
            <person name="Shirley M."/>
            <person name="Wan K.L."/>
            <person name="Berriman M."/>
            <person name="Tomley F."/>
            <person name="Pain A."/>
        </authorList>
    </citation>
    <scope>NUCLEOTIDE SEQUENCE [LARGE SCALE GENOMIC DNA]</scope>
    <source>
        <strain evidence="5">Houghton</strain>
    </source>
</reference>
<name>U6LV86_9EIME</name>
<gene>
    <name evidence="5" type="ORF">EBH_0037040</name>
</gene>
<dbReference type="Proteomes" id="UP000030750">
    <property type="component" value="Unassembled WGS sequence"/>
</dbReference>
<accession>U6LV86</accession>
<feature type="chain" id="PRO_5004674579" description="Transmembrane protein" evidence="4">
    <location>
        <begin position="20"/>
        <end position="344"/>
    </location>
</feature>
<keyword evidence="3" id="KW-0812">Transmembrane</keyword>
<keyword evidence="4" id="KW-0732">Signal</keyword>
<evidence type="ECO:0000256" key="3">
    <source>
        <dbReference type="SAM" id="Phobius"/>
    </source>
</evidence>
<keyword evidence="6" id="KW-1185">Reference proteome</keyword>
<keyword evidence="1" id="KW-0175">Coiled coil</keyword>
<organism evidence="5 6">
    <name type="scientific">Eimeria brunetti</name>
    <dbReference type="NCBI Taxonomy" id="51314"/>
    <lineage>
        <taxon>Eukaryota</taxon>
        <taxon>Sar</taxon>
        <taxon>Alveolata</taxon>
        <taxon>Apicomplexa</taxon>
        <taxon>Conoidasida</taxon>
        <taxon>Coccidia</taxon>
        <taxon>Eucoccidiorida</taxon>
        <taxon>Eimeriorina</taxon>
        <taxon>Eimeriidae</taxon>
        <taxon>Eimeria</taxon>
    </lineage>
</organism>
<dbReference type="EMBL" id="HG714838">
    <property type="protein sequence ID" value="CDJ54262.1"/>
    <property type="molecule type" value="Genomic_DNA"/>
</dbReference>
<feature type="signal peptide" evidence="4">
    <location>
        <begin position="1"/>
        <end position="19"/>
    </location>
</feature>
<protein>
    <recommendedName>
        <fullName evidence="7">Transmembrane protein</fullName>
    </recommendedName>
</protein>
<keyword evidence="3" id="KW-1133">Transmembrane helix</keyword>
<keyword evidence="3" id="KW-0472">Membrane</keyword>
<dbReference type="AlphaFoldDB" id="U6LV86"/>
<evidence type="ECO:0000256" key="1">
    <source>
        <dbReference type="SAM" id="Coils"/>
    </source>
</evidence>
<feature type="transmembrane region" description="Helical" evidence="3">
    <location>
        <begin position="67"/>
        <end position="90"/>
    </location>
</feature>
<reference evidence="5" key="2">
    <citation type="submission" date="2013-10" db="EMBL/GenBank/DDBJ databases">
        <authorList>
            <person name="Aslett M."/>
        </authorList>
    </citation>
    <scope>NUCLEOTIDE SEQUENCE [LARGE SCALE GENOMIC DNA]</scope>
    <source>
        <strain evidence="5">Houghton</strain>
    </source>
</reference>
<evidence type="ECO:0000313" key="5">
    <source>
        <dbReference type="EMBL" id="CDJ54262.1"/>
    </source>
</evidence>
<sequence length="344" mass="37577">MRLVLPVLGLVASALQASATASSKGNVAGVQVSPNGNAPSIEDISSSFSSHEFAAPHSKSPRGSRSITAFALIVPVVAVVFLILQCVVLLRRREDRLTTAQSRRLSSDGLDPCTPYGEGEDDLGLAVRMITGPNSRQRKQLAELQLRAQDEACLTDEEAALVRDAKLILEGNLKGIEELQEQLVSLAGIATDLRRKLELPPNRGGPETSTEKEKLKDLLQENRERRARARVELQSKIQHVNTKNWRETQQPQSLLLRAQYFLSGRMLTAPAAAALIARDVVLGTGKSADEAFQDAKEATLTLLLKRLTGDANECEKHLSEHAEGCRERSRASETIDPEKHDTRG</sequence>
<dbReference type="VEuPathDB" id="ToxoDB:EBH_0037040"/>
<dbReference type="OrthoDB" id="10677201at2759"/>
<feature type="coiled-coil region" evidence="1">
    <location>
        <begin position="176"/>
        <end position="232"/>
    </location>
</feature>
<evidence type="ECO:0000256" key="2">
    <source>
        <dbReference type="SAM" id="MobiDB-lite"/>
    </source>
</evidence>
<evidence type="ECO:0008006" key="7">
    <source>
        <dbReference type="Google" id="ProtNLM"/>
    </source>
</evidence>
<evidence type="ECO:0000313" key="6">
    <source>
        <dbReference type="Proteomes" id="UP000030750"/>
    </source>
</evidence>
<proteinExistence type="predicted"/>
<evidence type="ECO:0000256" key="4">
    <source>
        <dbReference type="SAM" id="SignalP"/>
    </source>
</evidence>
<feature type="region of interest" description="Disordered" evidence="2">
    <location>
        <begin position="318"/>
        <end position="344"/>
    </location>
</feature>